<proteinExistence type="predicted"/>
<protein>
    <submittedName>
        <fullName evidence="1">Uncharacterized protein</fullName>
    </submittedName>
</protein>
<dbReference type="EMBL" id="LR796640">
    <property type="protein sequence ID" value="CAB4156118.1"/>
    <property type="molecule type" value="Genomic_DNA"/>
</dbReference>
<name>A0A6J5NGV4_9CAUD</name>
<reference evidence="1" key="1">
    <citation type="submission" date="2020-04" db="EMBL/GenBank/DDBJ databases">
        <authorList>
            <person name="Chiriac C."/>
            <person name="Salcher M."/>
            <person name="Ghai R."/>
            <person name="Kavagutti S V."/>
        </authorList>
    </citation>
    <scope>NUCLEOTIDE SEQUENCE</scope>
</reference>
<sequence length="58" mass="6553">MRNIKEVIETVKVYKAKQAFLTTPEKQALAGLADDDLVWVLREVTPFGTYSLEVKAVK</sequence>
<organism evidence="1">
    <name type="scientific">uncultured Caudovirales phage</name>
    <dbReference type="NCBI Taxonomy" id="2100421"/>
    <lineage>
        <taxon>Viruses</taxon>
        <taxon>Duplodnaviria</taxon>
        <taxon>Heunggongvirae</taxon>
        <taxon>Uroviricota</taxon>
        <taxon>Caudoviricetes</taxon>
        <taxon>Peduoviridae</taxon>
        <taxon>Maltschvirus</taxon>
        <taxon>Maltschvirus maltsch</taxon>
    </lineage>
</organism>
<evidence type="ECO:0000313" key="1">
    <source>
        <dbReference type="EMBL" id="CAB4156118.1"/>
    </source>
</evidence>
<accession>A0A6J5NGV4</accession>
<gene>
    <name evidence="1" type="ORF">UFOVP665_43</name>
</gene>